<sequence>MSGHHETRNASTRNTVGFAEGDAQAIAQTDRSVDPVFAQEQKHLSDTYETLEAMGRSLTAKIRALDESAAEDKRSMAEELSPNFASYADAMETYADFATVNRVVDGYNVAHDLNAEKLARIEVLLKQPYFAKVVLQFKAGEEAKELYIGNAGVSDDAYRRLVVDWRSPVAEVYYNQDMGPTTYRANGRTIDVDLKLRRQFDIAGSVLNAYFDTNVAIQDSLLLASLSKERTAHMQAITATIQKEQNEVIRHDDVPVLLVSGIAGSGKTSVLLQRIAYLFYQRRGELDPSEVFLITPNPVFRHYIDNVLPDLGESNPETFTWDDFLERLMPPDRSHGETDVPLSTFERIDGLVGTFAFEQNDFKEIRCKDTRLIPVGQIAQVAAKYKHLPAGPHLVSLMREALAERLESRIAQMAGTDAVHDELLALDLNEQLEIFHETIDPQDDEEIRSFALRYLNNRFADAFEAVENDDWLRIDRIGMRLLDATHLEPVTWLYVKIALTGLGNPSAKYVMIDEVQDYSAAQLAVLGRYFRRAHFMLLGDENQAIKPNTATFGEARSVFESLHETVSECKLMTSYRSSPEITALFASLLKDSERMRISSIQRAGEKPVVIEGSDRDMWVSALRQAVEAAEGEDGLTAIIVPWKSNAKHVQSLIGDNAPALVKKNAALPDKGVVVIPLELAKGLEFDHVIVPDASEAVFPHDELSRRRLYTTVSRATKKITLLSQGALTSLLDERP</sequence>
<dbReference type="Gene3D" id="3.40.50.300">
    <property type="entry name" value="P-loop containing nucleotide triphosphate hydrolases"/>
    <property type="match status" value="3"/>
</dbReference>
<dbReference type="Proteomes" id="UP001320544">
    <property type="component" value="Chromosome"/>
</dbReference>
<organism evidence="7 8">
    <name type="scientific">Raoultibacter timonensis</name>
    <dbReference type="NCBI Taxonomy" id="1907662"/>
    <lineage>
        <taxon>Bacteria</taxon>
        <taxon>Bacillati</taxon>
        <taxon>Actinomycetota</taxon>
        <taxon>Coriobacteriia</taxon>
        <taxon>Eggerthellales</taxon>
        <taxon>Eggerthellaceae</taxon>
        <taxon>Raoultibacter</taxon>
    </lineage>
</organism>
<evidence type="ECO:0000256" key="4">
    <source>
        <dbReference type="ARBA" id="ARBA00022840"/>
    </source>
</evidence>
<dbReference type="InterPro" id="IPR027785">
    <property type="entry name" value="UvrD-like_helicase_C"/>
</dbReference>
<dbReference type="EMBL" id="AP025564">
    <property type="protein sequence ID" value="BDE96363.1"/>
    <property type="molecule type" value="Genomic_DNA"/>
</dbReference>
<reference evidence="7 8" key="1">
    <citation type="submission" date="2022-01" db="EMBL/GenBank/DDBJ databases">
        <title>Novel bile acid biosynthetic pathways are enriched in the microbiome of centenarians.</title>
        <authorList>
            <person name="Sato Y."/>
            <person name="Atarashi K."/>
            <person name="Plichta R.D."/>
            <person name="Arai Y."/>
            <person name="Sasajima S."/>
            <person name="Kearney M.S."/>
            <person name="Suda W."/>
            <person name="Takeshita K."/>
            <person name="Sasaki T."/>
            <person name="Okamoto S."/>
            <person name="Skelly N.A."/>
            <person name="Okamura Y."/>
            <person name="Vlamakis H."/>
            <person name="Li Y."/>
            <person name="Tanoue T."/>
            <person name="Takei H."/>
            <person name="Nittono H."/>
            <person name="Narushima S."/>
            <person name="Irie J."/>
            <person name="Itoh H."/>
            <person name="Moriya K."/>
            <person name="Sugiura Y."/>
            <person name="Suematsu M."/>
            <person name="Moritoki N."/>
            <person name="Shibata S."/>
            <person name="Littman R.D."/>
            <person name="Fischbach A.M."/>
            <person name="Uwamino Y."/>
            <person name="Inoue T."/>
            <person name="Honda A."/>
            <person name="Hattori M."/>
            <person name="Murai T."/>
            <person name="Xavier J.R."/>
            <person name="Hirose N."/>
            <person name="Honda K."/>
        </authorList>
    </citation>
    <scope>NUCLEOTIDE SEQUENCE [LARGE SCALE GENOMIC DNA]</scope>
    <source>
        <strain evidence="7 8">CE91-St30</strain>
    </source>
</reference>
<keyword evidence="2 5" id="KW-0378">Hydrolase</keyword>
<keyword evidence="1 5" id="KW-0547">Nucleotide-binding</keyword>
<gene>
    <name evidence="7" type="ORF">CE91St30_16960</name>
</gene>
<proteinExistence type="predicted"/>
<evidence type="ECO:0000313" key="8">
    <source>
        <dbReference type="Proteomes" id="UP001320544"/>
    </source>
</evidence>
<evidence type="ECO:0000256" key="1">
    <source>
        <dbReference type="ARBA" id="ARBA00022741"/>
    </source>
</evidence>
<protein>
    <submittedName>
        <fullName evidence="7">DNA helicase</fullName>
    </submittedName>
</protein>
<feature type="domain" description="UvrD-like helicase ATP-binding" evidence="6">
    <location>
        <begin position="240"/>
        <end position="578"/>
    </location>
</feature>
<feature type="binding site" evidence="5">
    <location>
        <begin position="261"/>
        <end position="268"/>
    </location>
    <ligand>
        <name>ATP</name>
        <dbReference type="ChEBI" id="CHEBI:30616"/>
    </ligand>
</feature>
<dbReference type="RefSeq" id="WP_341801918.1">
    <property type="nucleotide sequence ID" value="NZ_AP025564.1"/>
</dbReference>
<dbReference type="PANTHER" id="PTHR11070">
    <property type="entry name" value="UVRD / RECB / PCRA DNA HELICASE FAMILY MEMBER"/>
    <property type="match status" value="1"/>
</dbReference>
<dbReference type="Pfam" id="PF00580">
    <property type="entry name" value="UvrD-helicase"/>
    <property type="match status" value="1"/>
</dbReference>
<keyword evidence="3 5" id="KW-0347">Helicase</keyword>
<dbReference type="GO" id="GO:0004386">
    <property type="term" value="F:helicase activity"/>
    <property type="evidence" value="ECO:0007669"/>
    <property type="project" value="UniProtKB-KW"/>
</dbReference>
<dbReference type="InterPro" id="IPR027417">
    <property type="entry name" value="P-loop_NTPase"/>
</dbReference>
<evidence type="ECO:0000256" key="3">
    <source>
        <dbReference type="ARBA" id="ARBA00022806"/>
    </source>
</evidence>
<evidence type="ECO:0000256" key="2">
    <source>
        <dbReference type="ARBA" id="ARBA00022801"/>
    </source>
</evidence>
<name>A0ABN6MEH6_9ACTN</name>
<keyword evidence="4 5" id="KW-0067">ATP-binding</keyword>
<dbReference type="InterPro" id="IPR000212">
    <property type="entry name" value="DNA_helicase_UvrD/REP"/>
</dbReference>
<accession>A0ABN6MEH6</accession>
<evidence type="ECO:0000256" key="5">
    <source>
        <dbReference type="PROSITE-ProRule" id="PRU00560"/>
    </source>
</evidence>
<dbReference type="PROSITE" id="PS51198">
    <property type="entry name" value="UVRD_HELICASE_ATP_BIND"/>
    <property type="match status" value="1"/>
</dbReference>
<dbReference type="InterPro" id="IPR014016">
    <property type="entry name" value="UvrD-like_ATP-bd"/>
</dbReference>
<keyword evidence="8" id="KW-1185">Reference proteome</keyword>
<dbReference type="SUPFAM" id="SSF52540">
    <property type="entry name" value="P-loop containing nucleoside triphosphate hydrolases"/>
    <property type="match status" value="1"/>
</dbReference>
<evidence type="ECO:0000259" key="6">
    <source>
        <dbReference type="PROSITE" id="PS51198"/>
    </source>
</evidence>
<evidence type="ECO:0000313" key="7">
    <source>
        <dbReference type="EMBL" id="BDE96363.1"/>
    </source>
</evidence>
<dbReference type="PANTHER" id="PTHR11070:SF17">
    <property type="entry name" value="DNA HELICASE IV"/>
    <property type="match status" value="1"/>
</dbReference>
<dbReference type="Pfam" id="PF13538">
    <property type="entry name" value="UvrD_C_2"/>
    <property type="match status" value="1"/>
</dbReference>